<dbReference type="CDD" id="cd06257">
    <property type="entry name" value="DnaJ"/>
    <property type="match status" value="1"/>
</dbReference>
<evidence type="ECO:0000259" key="3">
    <source>
        <dbReference type="PROSITE" id="PS50076"/>
    </source>
</evidence>
<dbReference type="Pfam" id="PF00226">
    <property type="entry name" value="DnaJ"/>
    <property type="match status" value="1"/>
</dbReference>
<organism evidence="4 5">
    <name type="scientific">Cymbomonas tetramitiformis</name>
    <dbReference type="NCBI Taxonomy" id="36881"/>
    <lineage>
        <taxon>Eukaryota</taxon>
        <taxon>Viridiplantae</taxon>
        <taxon>Chlorophyta</taxon>
        <taxon>Pyramimonadophyceae</taxon>
        <taxon>Pyramimonadales</taxon>
        <taxon>Pyramimonadaceae</taxon>
        <taxon>Cymbomonas</taxon>
    </lineage>
</organism>
<dbReference type="Gene3D" id="1.10.287.110">
    <property type="entry name" value="DnaJ domain"/>
    <property type="match status" value="1"/>
</dbReference>
<dbReference type="PROSITE" id="PS50005">
    <property type="entry name" value="TPR"/>
    <property type="match status" value="1"/>
</dbReference>
<dbReference type="PANTHER" id="PTHR44200">
    <property type="entry name" value="DNAJ HOMOLOG SUBFAMILY C MEMBER 7"/>
    <property type="match status" value="1"/>
</dbReference>
<dbReference type="SMART" id="SM00271">
    <property type="entry name" value="DnaJ"/>
    <property type="match status" value="1"/>
</dbReference>
<proteinExistence type="predicted"/>
<dbReference type="InterPro" id="IPR018253">
    <property type="entry name" value="DnaJ_domain_CS"/>
</dbReference>
<feature type="domain" description="J" evidence="3">
    <location>
        <begin position="3"/>
        <end position="64"/>
    </location>
</feature>
<dbReference type="InterPro" id="IPR011990">
    <property type="entry name" value="TPR-like_helical_dom_sf"/>
</dbReference>
<dbReference type="PROSITE" id="PS00636">
    <property type="entry name" value="DNAJ_1"/>
    <property type="match status" value="1"/>
</dbReference>
<dbReference type="InterPro" id="IPR052758">
    <property type="entry name" value="SRC_co-chaperone"/>
</dbReference>
<dbReference type="InterPro" id="IPR001623">
    <property type="entry name" value="DnaJ_domain"/>
</dbReference>
<dbReference type="Gene3D" id="1.25.40.10">
    <property type="entry name" value="Tetratricopeptide repeat domain"/>
    <property type="match status" value="1"/>
</dbReference>
<feature type="region of interest" description="Disordered" evidence="2">
    <location>
        <begin position="61"/>
        <end position="84"/>
    </location>
</feature>
<evidence type="ECO:0000256" key="2">
    <source>
        <dbReference type="SAM" id="MobiDB-lite"/>
    </source>
</evidence>
<feature type="repeat" description="TPR" evidence="1">
    <location>
        <begin position="176"/>
        <end position="209"/>
    </location>
</feature>
<keyword evidence="5" id="KW-1185">Reference proteome</keyword>
<dbReference type="InterPro" id="IPR019734">
    <property type="entry name" value="TPR_rpt"/>
</dbReference>
<gene>
    <name evidence="4" type="ORF">CYMTET_53745</name>
</gene>
<dbReference type="SUPFAM" id="SSF46565">
    <property type="entry name" value="Chaperone J-domain"/>
    <property type="match status" value="1"/>
</dbReference>
<comment type="caution">
    <text evidence="4">The sequence shown here is derived from an EMBL/GenBank/DDBJ whole genome shotgun (WGS) entry which is preliminary data.</text>
</comment>
<dbReference type="PANTHER" id="PTHR44200:SF1">
    <property type="entry name" value="DNAJ HOMOLOG SUBFAMILY C MEMBER 7"/>
    <property type="match status" value="1"/>
</dbReference>
<dbReference type="AlphaFoldDB" id="A0AAE0ERF3"/>
<dbReference type="InterPro" id="IPR036869">
    <property type="entry name" value="J_dom_sf"/>
</dbReference>
<evidence type="ECO:0000313" key="5">
    <source>
        <dbReference type="Proteomes" id="UP001190700"/>
    </source>
</evidence>
<accession>A0AAE0ERF3</accession>
<dbReference type="Proteomes" id="UP001190700">
    <property type="component" value="Unassembled WGS sequence"/>
</dbReference>
<dbReference type="PRINTS" id="PR00625">
    <property type="entry name" value="JDOMAIN"/>
</dbReference>
<dbReference type="SMART" id="SM00028">
    <property type="entry name" value="TPR"/>
    <property type="match status" value="3"/>
</dbReference>
<evidence type="ECO:0000313" key="4">
    <source>
        <dbReference type="EMBL" id="KAK3236095.1"/>
    </source>
</evidence>
<name>A0AAE0ERF3_9CHLO</name>
<keyword evidence="1" id="KW-0802">TPR repeat</keyword>
<dbReference type="EMBL" id="LGRX02035161">
    <property type="protein sequence ID" value="KAK3236095.1"/>
    <property type="molecule type" value="Genomic_DNA"/>
</dbReference>
<dbReference type="PROSITE" id="PS50076">
    <property type="entry name" value="DNAJ_2"/>
    <property type="match status" value="1"/>
</dbReference>
<evidence type="ECO:0000256" key="1">
    <source>
        <dbReference type="PROSITE-ProRule" id="PRU00339"/>
    </source>
</evidence>
<reference evidence="4 5" key="1">
    <citation type="journal article" date="2015" name="Genome Biol. Evol.">
        <title>Comparative Genomics of a Bacterivorous Green Alga Reveals Evolutionary Causalities and Consequences of Phago-Mixotrophic Mode of Nutrition.</title>
        <authorList>
            <person name="Burns J.A."/>
            <person name="Paasch A."/>
            <person name="Narechania A."/>
            <person name="Kim E."/>
        </authorList>
    </citation>
    <scope>NUCLEOTIDE SEQUENCE [LARGE SCALE GENOMIC DNA]</scope>
    <source>
        <strain evidence="4 5">PLY_AMNH</strain>
    </source>
</reference>
<dbReference type="SUPFAM" id="SSF48452">
    <property type="entry name" value="TPR-like"/>
    <property type="match status" value="1"/>
</dbReference>
<sequence length="300" mass="33155">MDDYYGVLELTREATPSQIRSAYLRLCSTSHPDRGGDTETFQRIKKAYAVLCDESEKAAYDEKLPAKPSKPEAAPTSQHGVVKGVHVKVHGQTGKTEEERQKELQQSIATAQMEQEVLTEEQWHSRDLKSALEAERHGSEAFRAGDYAQALQHYTEAVRLMGAQFFTTSDDVEWLASLYCHRAATFAKLSRHKRALADVEEAIEHSPTSSKVHLLRAQVCQVMDQHLDAIESYAEALRLARTERNEAVSTAASDGLRVSQVAHGVEVDAHGGEAHAIAEQVAIAHPLDLTSRETQQLGSA</sequence>
<protein>
    <recommendedName>
        <fullName evidence="3">J domain-containing protein</fullName>
    </recommendedName>
</protein>